<organism evidence="3 6">
    <name type="scientific">Trichinella pseudospiralis</name>
    <name type="common">Parasitic roundworm</name>
    <dbReference type="NCBI Taxonomy" id="6337"/>
    <lineage>
        <taxon>Eukaryota</taxon>
        <taxon>Metazoa</taxon>
        <taxon>Ecdysozoa</taxon>
        <taxon>Nematoda</taxon>
        <taxon>Enoplea</taxon>
        <taxon>Dorylaimia</taxon>
        <taxon>Trichinellida</taxon>
        <taxon>Trichinellidae</taxon>
        <taxon>Trichinella</taxon>
    </lineage>
</organism>
<evidence type="ECO:0000313" key="6">
    <source>
        <dbReference type="Proteomes" id="UP000054826"/>
    </source>
</evidence>
<accession>A0A0V1K863</accession>
<dbReference type="EMBL" id="JYDV01000010">
    <property type="protein sequence ID" value="KRZ43395.1"/>
    <property type="molecule type" value="Genomic_DNA"/>
</dbReference>
<dbReference type="Proteomes" id="UP000054826">
    <property type="component" value="Unassembled WGS sequence"/>
</dbReference>
<dbReference type="EMBL" id="JYDS01000058">
    <property type="protein sequence ID" value="KRZ28414.1"/>
    <property type="molecule type" value="Genomic_DNA"/>
</dbReference>
<reference evidence="4 5" key="1">
    <citation type="submission" date="2015-01" db="EMBL/GenBank/DDBJ databases">
        <title>Evolution of Trichinella species and genotypes.</title>
        <authorList>
            <person name="Korhonen P.K."/>
            <person name="Edoardo P."/>
            <person name="Giuseppe L.R."/>
            <person name="Gasser R.B."/>
        </authorList>
    </citation>
    <scope>NUCLEOTIDE SEQUENCE [LARGE SCALE GENOMIC DNA]</scope>
    <source>
        <strain evidence="1">ISS13</strain>
        <strain evidence="3">ISS176</strain>
        <strain evidence="2">ISS588</strain>
    </source>
</reference>
<evidence type="ECO:0000313" key="2">
    <source>
        <dbReference type="EMBL" id="KRZ28414.1"/>
    </source>
</evidence>
<sequence length="89" mass="10035">MSLLWTSIQQFVQLVVHMPVAGYHGVVEPLGNLQLHGFDRLFQSPACQYQPISLEDIARIAVISSEHPDLITEVHSKQSNRSPYKAFAF</sequence>
<name>A0A0V1K863_TRIPS</name>
<evidence type="ECO:0000313" key="5">
    <source>
        <dbReference type="Proteomes" id="UP000054805"/>
    </source>
</evidence>
<dbReference type="Proteomes" id="UP000054632">
    <property type="component" value="Unassembled WGS sequence"/>
</dbReference>
<gene>
    <name evidence="1" type="ORF">T4A_11680</name>
    <name evidence="2" type="ORF">T4B_8105</name>
    <name evidence="3" type="ORF">T4C_5633</name>
</gene>
<dbReference type="Proteomes" id="UP000054805">
    <property type="component" value="Unassembled WGS sequence"/>
</dbReference>
<proteinExistence type="predicted"/>
<evidence type="ECO:0000313" key="1">
    <source>
        <dbReference type="EMBL" id="KRY78337.1"/>
    </source>
</evidence>
<comment type="caution">
    <text evidence="3">The sequence shown here is derived from an EMBL/GenBank/DDBJ whole genome shotgun (WGS) entry which is preliminary data.</text>
</comment>
<keyword evidence="5" id="KW-1185">Reference proteome</keyword>
<evidence type="ECO:0000313" key="4">
    <source>
        <dbReference type="Proteomes" id="UP000054632"/>
    </source>
</evidence>
<dbReference type="AlphaFoldDB" id="A0A0V1K863"/>
<dbReference type="EMBL" id="JYDR01000004">
    <property type="protein sequence ID" value="KRY78337.1"/>
    <property type="molecule type" value="Genomic_DNA"/>
</dbReference>
<evidence type="ECO:0000313" key="3">
    <source>
        <dbReference type="EMBL" id="KRZ43395.1"/>
    </source>
</evidence>
<protein>
    <submittedName>
        <fullName evidence="3">Uncharacterized protein</fullName>
    </submittedName>
</protein>